<sequence>MQAVIAGAGEVGFRVARDLILRGHDVVIIDNKGDGISRISNLDAQIIKGNAASPNILMEKAGIAQSDLFIGVCGSDEVNLICCIIAHKLGCKTIARINNTELIEGPLDPNPMDILGLDYYVNPDKLALNRIWQIVDRPQLMTSLDQFSAKDLHIMEARIDESSPIVGRALVDVDMPPNTKIALISRESGVSIANPDEVLLPRDRLMIVINHIEDVWTQLSKSIGNLSEITGEKKVKKIFLAGTSRLAISFAKQVANKNSKNPNIELFLVEEDKIEADKVSSILPDSITVLHGSPTDRDFLRDEGFGNADLFISATEREDLNVLSCLMAKQEGAKRTAALVYQTELEYVVQNTGVDIIINPRRLTVSAILNQATKTTETTGLEHFYGEDAVIREVSVKHKDHFGKSISNLNLPKQSLVAVIKRKDNIIFPDDRDTLKEDDKLLLFTLKNNLKEVESIFT</sequence>
<dbReference type="Pfam" id="PF02080">
    <property type="entry name" value="TrkA_C"/>
    <property type="match status" value="2"/>
</dbReference>
<dbReference type="PANTHER" id="PTHR43833">
    <property type="entry name" value="POTASSIUM CHANNEL PROTEIN 2-RELATED-RELATED"/>
    <property type="match status" value="1"/>
</dbReference>
<reference evidence="9 10" key="1">
    <citation type="submission" date="2016-08" db="EMBL/GenBank/DDBJ databases">
        <title>New Insights into Marine Group III Euryarchaeota, from dark to light.</title>
        <authorList>
            <person name="Haro-Moreno J.M."/>
            <person name="Rodriguez-Valera F."/>
            <person name="Lopez-Garcia P."/>
            <person name="Moreira D."/>
            <person name="Martin-Cuadrado A.B."/>
        </authorList>
    </citation>
    <scope>NUCLEOTIDE SEQUENCE [LARGE SCALE GENOMIC DNA]</scope>
    <source>
        <strain evidence="9">CG-Bathy1</strain>
    </source>
</reference>
<evidence type="ECO:0000256" key="1">
    <source>
        <dbReference type="ARBA" id="ARBA00003660"/>
    </source>
</evidence>
<comment type="function">
    <text evidence="1">Part of a potassium transport system.</text>
</comment>
<dbReference type="NCBIfam" id="NF007039">
    <property type="entry name" value="PRK09496.3-2"/>
    <property type="match status" value="1"/>
</dbReference>
<dbReference type="SUPFAM" id="SSF51735">
    <property type="entry name" value="NAD(P)-binding Rossmann-fold domains"/>
    <property type="match status" value="2"/>
</dbReference>
<keyword evidence="2" id="KW-0813">Transport</keyword>
<feature type="domain" description="RCK C-terminal" evidence="8">
    <location>
        <begin position="379"/>
        <end position="458"/>
    </location>
</feature>
<dbReference type="GO" id="GO:0015079">
    <property type="term" value="F:potassium ion transmembrane transporter activity"/>
    <property type="evidence" value="ECO:0007669"/>
    <property type="project" value="InterPro"/>
</dbReference>
<evidence type="ECO:0000256" key="6">
    <source>
        <dbReference type="ARBA" id="ARBA00023065"/>
    </source>
</evidence>
<evidence type="ECO:0000256" key="3">
    <source>
        <dbReference type="ARBA" id="ARBA00022538"/>
    </source>
</evidence>
<evidence type="ECO:0000256" key="4">
    <source>
        <dbReference type="ARBA" id="ARBA00022958"/>
    </source>
</evidence>
<evidence type="ECO:0000259" key="8">
    <source>
        <dbReference type="PROSITE" id="PS51202"/>
    </source>
</evidence>
<dbReference type="InterPro" id="IPR003148">
    <property type="entry name" value="RCK_N"/>
</dbReference>
<feature type="domain" description="RCK N-terminal" evidence="7">
    <location>
        <begin position="235"/>
        <end position="358"/>
    </location>
</feature>
<accession>A0A1J5T8Y6</accession>
<keyword evidence="6" id="KW-0406">Ion transport</keyword>
<dbReference type="InterPro" id="IPR036721">
    <property type="entry name" value="RCK_C_sf"/>
</dbReference>
<name>A0A1J5T8Y6_9ARCH</name>
<feature type="domain" description="RCK C-terminal" evidence="8">
    <location>
        <begin position="142"/>
        <end position="208"/>
    </location>
</feature>
<dbReference type="PANTHER" id="PTHR43833:SF5">
    <property type="entry name" value="TRK SYSTEM POTASSIUM UPTAKE PROTEIN TRKA"/>
    <property type="match status" value="1"/>
</dbReference>
<organism evidence="9 10">
    <name type="scientific">Marine Group III euryarchaeote CG-Bathy1</name>
    <dbReference type="NCBI Taxonomy" id="1889001"/>
    <lineage>
        <taxon>Archaea</taxon>
        <taxon>Methanobacteriati</taxon>
        <taxon>Thermoplasmatota</taxon>
        <taxon>Thermoplasmata</taxon>
        <taxon>Candidatus Thermoprofundales</taxon>
    </lineage>
</organism>
<evidence type="ECO:0000256" key="2">
    <source>
        <dbReference type="ARBA" id="ARBA00022448"/>
    </source>
</evidence>
<evidence type="ECO:0000256" key="5">
    <source>
        <dbReference type="ARBA" id="ARBA00023027"/>
    </source>
</evidence>
<dbReference type="EMBL" id="MIYU01000012">
    <property type="protein sequence ID" value="OIR16579.1"/>
    <property type="molecule type" value="Genomic_DNA"/>
</dbReference>
<dbReference type="InterPro" id="IPR036291">
    <property type="entry name" value="NAD(P)-bd_dom_sf"/>
</dbReference>
<dbReference type="Proteomes" id="UP000183815">
    <property type="component" value="Unassembled WGS sequence"/>
</dbReference>
<keyword evidence="5" id="KW-0520">NAD</keyword>
<dbReference type="SUPFAM" id="SSF116726">
    <property type="entry name" value="TrkA C-terminal domain-like"/>
    <property type="match status" value="2"/>
</dbReference>
<evidence type="ECO:0000313" key="10">
    <source>
        <dbReference type="Proteomes" id="UP000183815"/>
    </source>
</evidence>
<evidence type="ECO:0008006" key="11">
    <source>
        <dbReference type="Google" id="ProtNLM"/>
    </source>
</evidence>
<gene>
    <name evidence="9" type="ORF">BEU04_01170</name>
</gene>
<dbReference type="AlphaFoldDB" id="A0A1J5T8Y6"/>
<proteinExistence type="predicted"/>
<dbReference type="PROSITE" id="PS51201">
    <property type="entry name" value="RCK_N"/>
    <property type="match status" value="2"/>
</dbReference>
<dbReference type="Gene3D" id="3.40.50.720">
    <property type="entry name" value="NAD(P)-binding Rossmann-like Domain"/>
    <property type="match status" value="2"/>
</dbReference>
<dbReference type="InterPro" id="IPR050721">
    <property type="entry name" value="Trk_Ktr_HKT_K-transport"/>
</dbReference>
<dbReference type="InterPro" id="IPR006036">
    <property type="entry name" value="K_uptake_TrkA"/>
</dbReference>
<dbReference type="GO" id="GO:0005886">
    <property type="term" value="C:plasma membrane"/>
    <property type="evidence" value="ECO:0007669"/>
    <property type="project" value="InterPro"/>
</dbReference>
<evidence type="ECO:0000313" key="9">
    <source>
        <dbReference type="EMBL" id="OIR16579.1"/>
    </source>
</evidence>
<comment type="caution">
    <text evidence="9">The sequence shown here is derived from an EMBL/GenBank/DDBJ whole genome shotgun (WGS) entry which is preliminary data.</text>
</comment>
<dbReference type="Gene3D" id="3.30.70.1450">
    <property type="entry name" value="Regulator of K+ conductance, C-terminal domain"/>
    <property type="match status" value="2"/>
</dbReference>
<dbReference type="Pfam" id="PF02254">
    <property type="entry name" value="TrkA_N"/>
    <property type="match status" value="2"/>
</dbReference>
<protein>
    <recommendedName>
        <fullName evidence="11">Trk system potassium transport protein TrkA</fullName>
    </recommendedName>
</protein>
<keyword evidence="4" id="KW-0630">Potassium</keyword>
<feature type="domain" description="RCK N-terminal" evidence="7">
    <location>
        <begin position="1"/>
        <end position="116"/>
    </location>
</feature>
<dbReference type="InterPro" id="IPR006037">
    <property type="entry name" value="RCK_C"/>
</dbReference>
<evidence type="ECO:0000259" key="7">
    <source>
        <dbReference type="PROSITE" id="PS51201"/>
    </source>
</evidence>
<keyword evidence="3" id="KW-0633">Potassium transport</keyword>
<dbReference type="PROSITE" id="PS51202">
    <property type="entry name" value="RCK_C"/>
    <property type="match status" value="2"/>
</dbReference>
<dbReference type="PRINTS" id="PR00335">
    <property type="entry name" value="KUPTAKETRKA"/>
</dbReference>